<dbReference type="PANTHER" id="PTHR10127">
    <property type="entry name" value="DISCOIDIN, CUB, EGF, LAMININ , AND ZINC METALLOPROTEASE DOMAIN CONTAINING"/>
    <property type="match status" value="1"/>
</dbReference>
<dbReference type="Gene3D" id="4.10.400.10">
    <property type="entry name" value="Low-density Lipoprotein Receptor"/>
    <property type="match status" value="1"/>
</dbReference>
<dbReference type="SUPFAM" id="SSF55486">
    <property type="entry name" value="Metalloproteases ('zincins'), catalytic domain"/>
    <property type="match status" value="1"/>
</dbReference>
<evidence type="ECO:0000256" key="1">
    <source>
        <dbReference type="ARBA" id="ARBA00022670"/>
    </source>
</evidence>
<dbReference type="EMBL" id="OU015569">
    <property type="protein sequence ID" value="CAG5098627.1"/>
    <property type="molecule type" value="Genomic_DNA"/>
</dbReference>
<dbReference type="InterPro" id="IPR006026">
    <property type="entry name" value="Peptidase_Metallo"/>
</dbReference>
<dbReference type="InterPro" id="IPR001506">
    <property type="entry name" value="Peptidase_M12A"/>
</dbReference>
<feature type="region of interest" description="Disordered" evidence="9">
    <location>
        <begin position="595"/>
        <end position="627"/>
    </location>
</feature>
<protein>
    <recommendedName>
        <fullName evidence="8">Metalloendopeptidase</fullName>
        <ecNumber evidence="8">3.4.24.-</ecNumber>
    </recommendedName>
</protein>
<comment type="caution">
    <text evidence="7">Lacks conserved residue(s) required for the propagation of feature annotation.</text>
</comment>
<reference evidence="11 12" key="1">
    <citation type="submission" date="2021-04" db="EMBL/GenBank/DDBJ databases">
        <authorList>
            <person name="Bliznina A."/>
        </authorList>
    </citation>
    <scope>NUCLEOTIDE SEQUENCE [LARGE SCALE GENOMIC DNA]</scope>
</reference>
<dbReference type="Pfam" id="PF01400">
    <property type="entry name" value="Astacin"/>
    <property type="match status" value="1"/>
</dbReference>
<dbReference type="EC" id="3.4.24.-" evidence="8"/>
<evidence type="ECO:0000256" key="6">
    <source>
        <dbReference type="ARBA" id="ARBA00023157"/>
    </source>
</evidence>
<sequence length="627" mass="70623">MSWATAALKFFGAQLEETQKTAIGNADFKCPRYAPAQAKQILESGSRIDWTQIDWKLHGPSARDLAIESETPRWTNPENYTPSGSELFIPYRFARDHFTNVTMNLVTESIEEMSTYLGGCIQFYDDSETQKYADKGFNWNHHINVRQYDENWSHDTGCWSYVGHVVNGAQDLNLGPDCLIKGTIQHEFLHALGFYHEHTRADRDDYVKVFPENIIDEYEINYDKLPWSLWANVGSPYDIASVMHYGSTFFRTLEAQQAGLYAMTDMADQPFDAQRERASSIDMHQLAHIYPDSCEAMKTARFTACNNGHPLLGDRICDGYKDCLDHSDEGNMCMPYNGCCDKTFDIVGWGDFAVDFPGMRFMGLEEEFQRPWYSNGVYSMVFGRYVGGSQNCGSDLAGNEYWMLFEKTFTKNPGCSEFNNAVEDALHRKYSTDTSFCQPSDMLRSGTTTTEEPTTTAAPLAPLNSLLPESTLPDGVSIADPSTWSIWENILLLSAQSLNPDVERVEITTIISQIGGVRHHSRTLVGANYVVAATFFFTDEFSATANTVVGLNSNALTEGIDSYHMDDIILLVVDLTAETNSEKLRHNQFNRVSIGTRSHDDYGRSECNNDHNPDNNNDYSSDDNNSS</sequence>
<dbReference type="PROSITE" id="PS51864">
    <property type="entry name" value="ASTACIN"/>
    <property type="match status" value="1"/>
</dbReference>
<dbReference type="SMART" id="SM00192">
    <property type="entry name" value="LDLa"/>
    <property type="match status" value="1"/>
</dbReference>
<feature type="binding site" evidence="7">
    <location>
        <position position="196"/>
    </location>
    <ligand>
        <name>Zn(2+)</name>
        <dbReference type="ChEBI" id="CHEBI:29105"/>
        <note>catalytic</note>
    </ligand>
</feature>
<keyword evidence="3 7" id="KW-0378">Hydrolase</keyword>
<keyword evidence="5 7" id="KW-0482">Metalloprotease</keyword>
<evidence type="ECO:0000256" key="7">
    <source>
        <dbReference type="PROSITE-ProRule" id="PRU01211"/>
    </source>
</evidence>
<gene>
    <name evidence="11" type="ORF">OKIOD_LOCUS7394</name>
</gene>
<dbReference type="SMART" id="SM00235">
    <property type="entry name" value="ZnMc"/>
    <property type="match status" value="1"/>
</dbReference>
<keyword evidence="4 7" id="KW-0862">Zinc</keyword>
<dbReference type="PANTHER" id="PTHR10127:SF780">
    <property type="entry name" value="METALLOENDOPEPTIDASE"/>
    <property type="match status" value="1"/>
</dbReference>
<feature type="binding site" evidence="7">
    <location>
        <position position="190"/>
    </location>
    <ligand>
        <name>Zn(2+)</name>
        <dbReference type="ChEBI" id="CHEBI:29105"/>
        <note>catalytic</note>
    </ligand>
</feature>
<dbReference type="CDD" id="cd00112">
    <property type="entry name" value="LDLa"/>
    <property type="match status" value="1"/>
</dbReference>
<dbReference type="SUPFAM" id="SSF57424">
    <property type="entry name" value="LDL receptor-like module"/>
    <property type="match status" value="1"/>
</dbReference>
<name>A0ABN7SNE3_OIKDI</name>
<keyword evidence="6" id="KW-1015">Disulfide bond</keyword>
<keyword evidence="12" id="KW-1185">Reference proteome</keyword>
<evidence type="ECO:0000256" key="9">
    <source>
        <dbReference type="SAM" id="MobiDB-lite"/>
    </source>
</evidence>
<proteinExistence type="predicted"/>
<evidence type="ECO:0000259" key="10">
    <source>
        <dbReference type="PROSITE" id="PS51864"/>
    </source>
</evidence>
<evidence type="ECO:0000256" key="2">
    <source>
        <dbReference type="ARBA" id="ARBA00022723"/>
    </source>
</evidence>
<dbReference type="Gene3D" id="3.40.390.10">
    <property type="entry name" value="Collagenase (Catalytic Domain)"/>
    <property type="match status" value="1"/>
</dbReference>
<accession>A0ABN7SNE3</accession>
<keyword evidence="1 7" id="KW-0645">Protease</keyword>
<feature type="compositionally biased region" description="Low complexity" evidence="9">
    <location>
        <begin position="614"/>
        <end position="627"/>
    </location>
</feature>
<keyword evidence="2 7" id="KW-0479">Metal-binding</keyword>
<comment type="cofactor">
    <cofactor evidence="7 8">
        <name>Zn(2+)</name>
        <dbReference type="ChEBI" id="CHEBI:29105"/>
    </cofactor>
    <text evidence="7 8">Binds 1 zinc ion per subunit.</text>
</comment>
<feature type="domain" description="Peptidase M12A" evidence="10">
    <location>
        <begin position="65"/>
        <end position="295"/>
    </location>
</feature>
<dbReference type="InterPro" id="IPR036055">
    <property type="entry name" value="LDL_receptor-like_sf"/>
</dbReference>
<dbReference type="Proteomes" id="UP001158576">
    <property type="component" value="Chromosome XSR"/>
</dbReference>
<evidence type="ECO:0000256" key="4">
    <source>
        <dbReference type="ARBA" id="ARBA00022833"/>
    </source>
</evidence>
<dbReference type="InterPro" id="IPR002172">
    <property type="entry name" value="LDrepeatLR_classA_rpt"/>
</dbReference>
<feature type="compositionally biased region" description="Basic and acidic residues" evidence="9">
    <location>
        <begin position="597"/>
        <end position="613"/>
    </location>
</feature>
<evidence type="ECO:0000313" key="12">
    <source>
        <dbReference type="Proteomes" id="UP001158576"/>
    </source>
</evidence>
<dbReference type="PRINTS" id="PR00480">
    <property type="entry name" value="ASTACIN"/>
</dbReference>
<dbReference type="InterPro" id="IPR024079">
    <property type="entry name" value="MetalloPept_cat_dom_sf"/>
</dbReference>
<organism evidence="11 12">
    <name type="scientific">Oikopleura dioica</name>
    <name type="common">Tunicate</name>
    <dbReference type="NCBI Taxonomy" id="34765"/>
    <lineage>
        <taxon>Eukaryota</taxon>
        <taxon>Metazoa</taxon>
        <taxon>Chordata</taxon>
        <taxon>Tunicata</taxon>
        <taxon>Appendicularia</taxon>
        <taxon>Copelata</taxon>
        <taxon>Oikopleuridae</taxon>
        <taxon>Oikopleura</taxon>
    </lineage>
</organism>
<evidence type="ECO:0000256" key="3">
    <source>
        <dbReference type="ARBA" id="ARBA00022801"/>
    </source>
</evidence>
<feature type="binding site" evidence="7">
    <location>
        <position position="186"/>
    </location>
    <ligand>
        <name>Zn(2+)</name>
        <dbReference type="ChEBI" id="CHEBI:29105"/>
        <note>catalytic</note>
    </ligand>
</feature>
<feature type="active site" evidence="7">
    <location>
        <position position="187"/>
    </location>
</feature>
<evidence type="ECO:0000313" key="11">
    <source>
        <dbReference type="EMBL" id="CAG5098627.1"/>
    </source>
</evidence>
<evidence type="ECO:0000256" key="8">
    <source>
        <dbReference type="RuleBase" id="RU361183"/>
    </source>
</evidence>
<evidence type="ECO:0000256" key="5">
    <source>
        <dbReference type="ARBA" id="ARBA00023049"/>
    </source>
</evidence>